<feature type="transmembrane region" description="Helical" evidence="1">
    <location>
        <begin position="104"/>
        <end position="129"/>
    </location>
</feature>
<organism evidence="2 3">
    <name type="scientific">Podospora didyma</name>
    <dbReference type="NCBI Taxonomy" id="330526"/>
    <lineage>
        <taxon>Eukaryota</taxon>
        <taxon>Fungi</taxon>
        <taxon>Dikarya</taxon>
        <taxon>Ascomycota</taxon>
        <taxon>Pezizomycotina</taxon>
        <taxon>Sordariomycetes</taxon>
        <taxon>Sordariomycetidae</taxon>
        <taxon>Sordariales</taxon>
        <taxon>Podosporaceae</taxon>
        <taxon>Podospora</taxon>
    </lineage>
</organism>
<sequence>MRRFVVSQQTLDREQPSTIRKYMFRPFPFSFLVYCRDNHIRFNSTIYSRVHSLPSRFIFSSGPQRDTMSALIGPLGEEEILPYLRDGYEYPYGLDLGLFHDLPYGITGLITDLISFYVVVALSLGRVPLWPTRKIQHPRWTFLLGAVWAGFVLGFGVYNMYISAEWVGYEPLVGISAGLTGMRLMCGLPIGLVGLLYGNGAKTTSSNNTTPAVSQNKQLSDCDSCVDLEKSNVEVSVNKADEGQQNPSQPLSALQFNLRLALALCAAAPSAVFLILGMAYATRDPRYFEYFDAEVFYVVFLLLALFFTVARVLGGRAFKEVPMNLPTKILFLVTVFTIYTGFVAVLFSHYLVPVIINRTSGIWGPTGPEESMELFRYWGYVAATAIPFMAY</sequence>
<keyword evidence="1" id="KW-1133">Transmembrane helix</keyword>
<dbReference type="EMBL" id="JAULSW010000004">
    <property type="protein sequence ID" value="KAK3385506.1"/>
    <property type="molecule type" value="Genomic_DNA"/>
</dbReference>
<feature type="transmembrane region" description="Helical" evidence="1">
    <location>
        <begin position="330"/>
        <end position="352"/>
    </location>
</feature>
<dbReference type="AlphaFoldDB" id="A0AAE0TZQ2"/>
<feature type="transmembrane region" description="Helical" evidence="1">
    <location>
        <begin position="173"/>
        <end position="197"/>
    </location>
</feature>
<reference evidence="2" key="1">
    <citation type="journal article" date="2023" name="Mol. Phylogenet. Evol.">
        <title>Genome-scale phylogeny and comparative genomics of the fungal order Sordariales.</title>
        <authorList>
            <person name="Hensen N."/>
            <person name="Bonometti L."/>
            <person name="Westerberg I."/>
            <person name="Brannstrom I.O."/>
            <person name="Guillou S."/>
            <person name="Cros-Aarteil S."/>
            <person name="Calhoun S."/>
            <person name="Haridas S."/>
            <person name="Kuo A."/>
            <person name="Mondo S."/>
            <person name="Pangilinan J."/>
            <person name="Riley R."/>
            <person name="LaButti K."/>
            <person name="Andreopoulos B."/>
            <person name="Lipzen A."/>
            <person name="Chen C."/>
            <person name="Yan M."/>
            <person name="Daum C."/>
            <person name="Ng V."/>
            <person name="Clum A."/>
            <person name="Steindorff A."/>
            <person name="Ohm R.A."/>
            <person name="Martin F."/>
            <person name="Silar P."/>
            <person name="Natvig D.O."/>
            <person name="Lalanne C."/>
            <person name="Gautier V."/>
            <person name="Ament-Velasquez S.L."/>
            <person name="Kruys A."/>
            <person name="Hutchinson M.I."/>
            <person name="Powell A.J."/>
            <person name="Barry K."/>
            <person name="Miller A.N."/>
            <person name="Grigoriev I.V."/>
            <person name="Debuchy R."/>
            <person name="Gladieux P."/>
            <person name="Hiltunen Thoren M."/>
            <person name="Johannesson H."/>
        </authorList>
    </citation>
    <scope>NUCLEOTIDE SEQUENCE</scope>
    <source>
        <strain evidence="2">CBS 232.78</strain>
    </source>
</reference>
<keyword evidence="1" id="KW-0812">Transmembrane</keyword>
<protein>
    <submittedName>
        <fullName evidence="2">Uncharacterized protein</fullName>
    </submittedName>
</protein>
<proteinExistence type="predicted"/>
<accession>A0AAE0TZQ2</accession>
<feature type="transmembrane region" description="Helical" evidence="1">
    <location>
        <begin position="260"/>
        <end position="283"/>
    </location>
</feature>
<dbReference type="Proteomes" id="UP001285441">
    <property type="component" value="Unassembled WGS sequence"/>
</dbReference>
<evidence type="ECO:0000256" key="1">
    <source>
        <dbReference type="SAM" id="Phobius"/>
    </source>
</evidence>
<evidence type="ECO:0000313" key="3">
    <source>
        <dbReference type="Proteomes" id="UP001285441"/>
    </source>
</evidence>
<feature type="transmembrane region" description="Helical" evidence="1">
    <location>
        <begin position="295"/>
        <end position="318"/>
    </location>
</feature>
<evidence type="ECO:0000313" key="2">
    <source>
        <dbReference type="EMBL" id="KAK3385506.1"/>
    </source>
</evidence>
<feature type="transmembrane region" description="Helical" evidence="1">
    <location>
        <begin position="141"/>
        <end position="161"/>
    </location>
</feature>
<name>A0AAE0TZQ2_9PEZI</name>
<reference evidence="2" key="2">
    <citation type="submission" date="2023-06" db="EMBL/GenBank/DDBJ databases">
        <authorList>
            <consortium name="Lawrence Berkeley National Laboratory"/>
            <person name="Haridas S."/>
            <person name="Hensen N."/>
            <person name="Bonometti L."/>
            <person name="Westerberg I."/>
            <person name="Brannstrom I.O."/>
            <person name="Guillou S."/>
            <person name="Cros-Aarteil S."/>
            <person name="Calhoun S."/>
            <person name="Kuo A."/>
            <person name="Mondo S."/>
            <person name="Pangilinan J."/>
            <person name="Riley R."/>
            <person name="LaButti K."/>
            <person name="Andreopoulos B."/>
            <person name="Lipzen A."/>
            <person name="Chen C."/>
            <person name="Yanf M."/>
            <person name="Daum C."/>
            <person name="Ng V."/>
            <person name="Clum A."/>
            <person name="Steindorff A."/>
            <person name="Ohm R."/>
            <person name="Martin F."/>
            <person name="Silar P."/>
            <person name="Natvig D."/>
            <person name="Lalanne C."/>
            <person name="Gautier V."/>
            <person name="Ament-velasquez S.L."/>
            <person name="Kruys A."/>
            <person name="Hutchinson M.I."/>
            <person name="Powell A.J."/>
            <person name="Barry K."/>
            <person name="Miller A.N."/>
            <person name="Grigoriev I.V."/>
            <person name="Debuchy R."/>
            <person name="Gladieux P."/>
            <person name="Thoren M.H."/>
            <person name="Johannesson H."/>
        </authorList>
    </citation>
    <scope>NUCLEOTIDE SEQUENCE</scope>
    <source>
        <strain evidence="2">CBS 232.78</strain>
    </source>
</reference>
<comment type="caution">
    <text evidence="2">The sequence shown here is derived from an EMBL/GenBank/DDBJ whole genome shotgun (WGS) entry which is preliminary data.</text>
</comment>
<keyword evidence="3" id="KW-1185">Reference proteome</keyword>
<keyword evidence="1" id="KW-0472">Membrane</keyword>
<gene>
    <name evidence="2" type="ORF">B0H63DRAFT_560096</name>
</gene>